<evidence type="ECO:0000313" key="3">
    <source>
        <dbReference type="EMBL" id="MFC7244279.1"/>
    </source>
</evidence>
<dbReference type="RefSeq" id="WP_376807335.1">
    <property type="nucleotide sequence ID" value="NZ_JBHTAC010000016.1"/>
</dbReference>
<sequence length="101" mass="11055">MWQVIGDRLPRPSQRMPTTGTQPAVDNPNIQPMNRLSDNVGYLRTIGTGLIVIGVSAMLLRDRLEQDTVFVCAAGALFGFLLRIEAAITSLRRSRDDSGLA</sequence>
<evidence type="ECO:0008006" key="5">
    <source>
        <dbReference type="Google" id="ProtNLM"/>
    </source>
</evidence>
<evidence type="ECO:0000313" key="4">
    <source>
        <dbReference type="Proteomes" id="UP001596392"/>
    </source>
</evidence>
<gene>
    <name evidence="3" type="ORF">ACFQO7_17535</name>
</gene>
<keyword evidence="4" id="KW-1185">Reference proteome</keyword>
<name>A0ABW2H110_9ACTN</name>
<evidence type="ECO:0000256" key="2">
    <source>
        <dbReference type="SAM" id="Phobius"/>
    </source>
</evidence>
<reference evidence="4" key="1">
    <citation type="journal article" date="2019" name="Int. J. Syst. Evol. Microbiol.">
        <title>The Global Catalogue of Microorganisms (GCM) 10K type strain sequencing project: providing services to taxonomists for standard genome sequencing and annotation.</title>
        <authorList>
            <consortium name="The Broad Institute Genomics Platform"/>
            <consortium name="The Broad Institute Genome Sequencing Center for Infectious Disease"/>
            <person name="Wu L."/>
            <person name="Ma J."/>
        </authorList>
    </citation>
    <scope>NUCLEOTIDE SEQUENCE [LARGE SCALE GENOMIC DNA]</scope>
    <source>
        <strain evidence="4">CGMCC 1.9106</strain>
    </source>
</reference>
<evidence type="ECO:0000256" key="1">
    <source>
        <dbReference type="SAM" id="MobiDB-lite"/>
    </source>
</evidence>
<comment type="caution">
    <text evidence="3">The sequence shown here is derived from an EMBL/GenBank/DDBJ whole genome shotgun (WGS) entry which is preliminary data.</text>
</comment>
<feature type="compositionally biased region" description="Polar residues" evidence="1">
    <location>
        <begin position="15"/>
        <end position="31"/>
    </location>
</feature>
<keyword evidence="2" id="KW-0472">Membrane</keyword>
<proteinExistence type="predicted"/>
<dbReference type="EMBL" id="JBHTAC010000016">
    <property type="protein sequence ID" value="MFC7244279.1"/>
    <property type="molecule type" value="Genomic_DNA"/>
</dbReference>
<protein>
    <recommendedName>
        <fullName evidence="5">DUF202 domain-containing protein</fullName>
    </recommendedName>
</protein>
<dbReference type="Proteomes" id="UP001596392">
    <property type="component" value="Unassembled WGS sequence"/>
</dbReference>
<accession>A0ABW2H110</accession>
<keyword evidence="2" id="KW-1133">Transmembrane helix</keyword>
<feature type="transmembrane region" description="Helical" evidence="2">
    <location>
        <begin position="66"/>
        <end position="84"/>
    </location>
</feature>
<feature type="region of interest" description="Disordered" evidence="1">
    <location>
        <begin position="1"/>
        <end position="31"/>
    </location>
</feature>
<organism evidence="3 4">
    <name type="scientific">Catellatospora aurea</name>
    <dbReference type="NCBI Taxonomy" id="1337874"/>
    <lineage>
        <taxon>Bacteria</taxon>
        <taxon>Bacillati</taxon>
        <taxon>Actinomycetota</taxon>
        <taxon>Actinomycetes</taxon>
        <taxon>Micromonosporales</taxon>
        <taxon>Micromonosporaceae</taxon>
        <taxon>Catellatospora</taxon>
    </lineage>
</organism>
<keyword evidence="2" id="KW-0812">Transmembrane</keyword>
<feature type="transmembrane region" description="Helical" evidence="2">
    <location>
        <begin position="41"/>
        <end position="60"/>
    </location>
</feature>